<gene>
    <name evidence="1" type="ORF">AN640_00990</name>
</gene>
<name>A0ACC8XIF5_9FIRM</name>
<sequence length="130" mass="15011">MGGSAVKDLPTAWHDKMKSYLGIEPSCHKDGVLQDVHWPAGYFGYFPSYTLGNIYSGQFLMQMEKELGNIDDLLINQEISKITTWLTKNIHQYGRLKTPKEIIQDTCKSEINVKPIIEYYTNKFTKLYNI</sequence>
<dbReference type="EMBL" id="LJHD01000057">
    <property type="protein sequence ID" value="ONI45510.1"/>
    <property type="molecule type" value="Genomic_DNA"/>
</dbReference>
<proteinExistence type="predicted"/>
<evidence type="ECO:0000313" key="1">
    <source>
        <dbReference type="EMBL" id="ONI45510.1"/>
    </source>
</evidence>
<reference evidence="1" key="1">
    <citation type="submission" date="2016-08" db="EMBL/GenBank/DDBJ databases">
        <authorList>
            <person name="Ngugi D.K."/>
            <person name="Miyake S."/>
            <person name="Stingl U."/>
        </authorList>
    </citation>
    <scope>NUCLEOTIDE SEQUENCE</scope>
    <source>
        <strain evidence="1">SCG-D08WGA-EpuloA1</strain>
    </source>
</reference>
<comment type="caution">
    <text evidence="1">The sequence shown here is derived from an EMBL/GenBank/DDBJ whole genome shotgun (WGS) entry which is preliminary data.</text>
</comment>
<evidence type="ECO:0000313" key="2">
    <source>
        <dbReference type="Proteomes" id="UP000188637"/>
    </source>
</evidence>
<accession>A0ACC8XIF5</accession>
<protein>
    <submittedName>
        <fullName evidence="1">Uncharacterized protein</fullName>
    </submittedName>
</protein>
<organism evidence="1 2">
    <name type="scientific">Candidatus Epulonipiscium fishelsonii</name>
    <dbReference type="NCBI Taxonomy" id="77094"/>
    <lineage>
        <taxon>Bacteria</taxon>
        <taxon>Bacillati</taxon>
        <taxon>Bacillota</taxon>
        <taxon>Clostridia</taxon>
        <taxon>Lachnospirales</taxon>
        <taxon>Lachnospiraceae</taxon>
        <taxon>Candidatus Epulonipiscium</taxon>
    </lineage>
</organism>
<dbReference type="Proteomes" id="UP000188637">
    <property type="component" value="Unassembled WGS sequence"/>
</dbReference>
<keyword evidence="2" id="KW-1185">Reference proteome</keyword>